<dbReference type="Pfam" id="PF17920">
    <property type="entry name" value="TetR_C_16"/>
    <property type="match status" value="1"/>
</dbReference>
<dbReference type="InterPro" id="IPR036271">
    <property type="entry name" value="Tet_transcr_reg_TetR-rel_C_sf"/>
</dbReference>
<dbReference type="RefSeq" id="WP_124845777.1">
    <property type="nucleotide sequence ID" value="NZ_RQZG01000019.1"/>
</dbReference>
<dbReference type="Pfam" id="PF00440">
    <property type="entry name" value="TetR_N"/>
    <property type="match status" value="1"/>
</dbReference>
<dbReference type="Proteomes" id="UP000280819">
    <property type="component" value="Unassembled WGS sequence"/>
</dbReference>
<keyword evidence="1 2" id="KW-0238">DNA-binding</keyword>
<comment type="caution">
    <text evidence="4">The sequence shown here is derived from an EMBL/GenBank/DDBJ whole genome shotgun (WGS) entry which is preliminary data.</text>
</comment>
<proteinExistence type="predicted"/>
<reference evidence="4 5" key="1">
    <citation type="submission" date="2018-11" db="EMBL/GenBank/DDBJ databases">
        <title>Genomes From Bacteria Associated with the Canine Oral Cavity: a Test Case for Automated Genome-Based Taxonomic Assignment.</title>
        <authorList>
            <person name="Coil D.A."/>
            <person name="Jospin G."/>
            <person name="Darling A.E."/>
            <person name="Wallis C."/>
            <person name="Davis I.J."/>
            <person name="Harris S."/>
            <person name="Eisen J.A."/>
            <person name="Holcombe L.J."/>
            <person name="O'Flynn C."/>
        </authorList>
    </citation>
    <scope>NUCLEOTIDE SEQUENCE [LARGE SCALE GENOMIC DNA]</scope>
    <source>
        <strain evidence="4 5">OH887_COT-365</strain>
    </source>
</reference>
<dbReference type="PROSITE" id="PS50977">
    <property type="entry name" value="HTH_TETR_2"/>
    <property type="match status" value="1"/>
</dbReference>
<evidence type="ECO:0000313" key="4">
    <source>
        <dbReference type="EMBL" id="RRD03500.1"/>
    </source>
</evidence>
<dbReference type="PANTHER" id="PTHR30055:SF235">
    <property type="entry name" value="TRANSCRIPTIONAL REGULATORY PROTEIN"/>
    <property type="match status" value="1"/>
</dbReference>
<dbReference type="PANTHER" id="PTHR30055">
    <property type="entry name" value="HTH-TYPE TRANSCRIPTIONAL REGULATOR RUTR"/>
    <property type="match status" value="1"/>
</dbReference>
<dbReference type="InterPro" id="IPR001647">
    <property type="entry name" value="HTH_TetR"/>
</dbReference>
<dbReference type="SUPFAM" id="SSF46689">
    <property type="entry name" value="Homeodomain-like"/>
    <property type="match status" value="1"/>
</dbReference>
<evidence type="ECO:0000256" key="2">
    <source>
        <dbReference type="PROSITE-ProRule" id="PRU00335"/>
    </source>
</evidence>
<gene>
    <name evidence="4" type="ORF">EII34_13945</name>
</gene>
<dbReference type="SUPFAM" id="SSF48498">
    <property type="entry name" value="Tetracyclin repressor-like, C-terminal domain"/>
    <property type="match status" value="1"/>
</dbReference>
<dbReference type="OrthoDB" id="3210235at2"/>
<dbReference type="InterPro" id="IPR041678">
    <property type="entry name" value="TetR_C_16"/>
</dbReference>
<organism evidence="4 5">
    <name type="scientific">Arachnia propionica</name>
    <dbReference type="NCBI Taxonomy" id="1750"/>
    <lineage>
        <taxon>Bacteria</taxon>
        <taxon>Bacillati</taxon>
        <taxon>Actinomycetota</taxon>
        <taxon>Actinomycetes</taxon>
        <taxon>Propionibacteriales</taxon>
        <taxon>Propionibacteriaceae</taxon>
        <taxon>Arachnia</taxon>
    </lineage>
</organism>
<accession>A0A3P1T2E5</accession>
<evidence type="ECO:0000259" key="3">
    <source>
        <dbReference type="PROSITE" id="PS50977"/>
    </source>
</evidence>
<dbReference type="InterPro" id="IPR050109">
    <property type="entry name" value="HTH-type_TetR-like_transc_reg"/>
</dbReference>
<name>A0A3P1T2E5_9ACTN</name>
<dbReference type="GO" id="GO:0003700">
    <property type="term" value="F:DNA-binding transcription factor activity"/>
    <property type="evidence" value="ECO:0007669"/>
    <property type="project" value="TreeGrafter"/>
</dbReference>
<dbReference type="Gene3D" id="1.10.10.60">
    <property type="entry name" value="Homeodomain-like"/>
    <property type="match status" value="1"/>
</dbReference>
<feature type="domain" description="HTH tetR-type" evidence="3">
    <location>
        <begin position="10"/>
        <end position="70"/>
    </location>
</feature>
<dbReference type="GO" id="GO:0000976">
    <property type="term" value="F:transcription cis-regulatory region binding"/>
    <property type="evidence" value="ECO:0007669"/>
    <property type="project" value="TreeGrafter"/>
</dbReference>
<dbReference type="EMBL" id="RQZG01000019">
    <property type="protein sequence ID" value="RRD03500.1"/>
    <property type="molecule type" value="Genomic_DNA"/>
</dbReference>
<evidence type="ECO:0000256" key="1">
    <source>
        <dbReference type="ARBA" id="ARBA00023125"/>
    </source>
</evidence>
<feature type="DNA-binding region" description="H-T-H motif" evidence="2">
    <location>
        <begin position="33"/>
        <end position="52"/>
    </location>
</feature>
<dbReference type="AlphaFoldDB" id="A0A3P1T2E5"/>
<dbReference type="Gene3D" id="1.10.357.10">
    <property type="entry name" value="Tetracycline Repressor, domain 2"/>
    <property type="match status" value="1"/>
</dbReference>
<protein>
    <submittedName>
        <fullName evidence="4">TetR/AcrR family transcriptional regulator</fullName>
    </submittedName>
</protein>
<evidence type="ECO:0000313" key="5">
    <source>
        <dbReference type="Proteomes" id="UP000280819"/>
    </source>
</evidence>
<dbReference type="PRINTS" id="PR00455">
    <property type="entry name" value="HTHTETR"/>
</dbReference>
<dbReference type="InterPro" id="IPR009057">
    <property type="entry name" value="Homeodomain-like_sf"/>
</dbReference>
<sequence>MTPPEPSKAERTKERIRDAAAVLFASRSFESVSTRAIAKQAGVDAALIHHYFTSKEGLFQAVMDNGIQAGHAATRVLTFPVERWGTELARAMEQVWTSPAAPALKAVVRRALASSHSPLEGYATRMILGPLAQQLGLPEDEARLRAALVGSQLVGMVVARHIVGIEPLASLTSAEVIDLLAPTLQRHLTGEL</sequence>